<dbReference type="AlphaFoldDB" id="A0A927MQ16"/>
<dbReference type="Proteomes" id="UP000638648">
    <property type="component" value="Unassembled WGS sequence"/>
</dbReference>
<gene>
    <name evidence="1" type="ORF">HEB94_001624</name>
</gene>
<proteinExistence type="predicted"/>
<organism evidence="1 2">
    <name type="scientific">Actinopolymorpha pittospori</name>
    <dbReference type="NCBI Taxonomy" id="648752"/>
    <lineage>
        <taxon>Bacteria</taxon>
        <taxon>Bacillati</taxon>
        <taxon>Actinomycetota</taxon>
        <taxon>Actinomycetes</taxon>
        <taxon>Propionibacteriales</taxon>
        <taxon>Actinopolymorphaceae</taxon>
        <taxon>Actinopolymorpha</taxon>
    </lineage>
</organism>
<sequence length="153" mass="17331">MYAIPPIMLEQQRLKPTRSAAEDYGSEHPDEFGGVDWAKEPCVHVVLLVTAHVDAYLRALCSRVPHPDRIEVRKCRYTDCQIDAWLGEVGRRLRPRWQELSVNAWGRGRIDQGFGVHVFIWPWSDEAAEGVRRELAPIPVVMGAQGPAMFGGR</sequence>
<reference evidence="1" key="1">
    <citation type="submission" date="2020-10" db="EMBL/GenBank/DDBJ databases">
        <title>Sequencing the genomes of 1000 actinobacteria strains.</title>
        <authorList>
            <person name="Klenk H.-P."/>
        </authorList>
    </citation>
    <scope>NUCLEOTIDE SEQUENCE</scope>
    <source>
        <strain evidence="1">DSM 45354</strain>
    </source>
</reference>
<comment type="caution">
    <text evidence="1">The sequence shown here is derived from an EMBL/GenBank/DDBJ whole genome shotgun (WGS) entry which is preliminary data.</text>
</comment>
<evidence type="ECO:0000313" key="2">
    <source>
        <dbReference type="Proteomes" id="UP000638648"/>
    </source>
</evidence>
<name>A0A927MQ16_9ACTN</name>
<dbReference type="EMBL" id="JADBEM010000001">
    <property type="protein sequence ID" value="MBE1604776.1"/>
    <property type="molecule type" value="Genomic_DNA"/>
</dbReference>
<protein>
    <submittedName>
        <fullName evidence="1">Uncharacterized protein</fullName>
    </submittedName>
</protein>
<keyword evidence="2" id="KW-1185">Reference proteome</keyword>
<evidence type="ECO:0000313" key="1">
    <source>
        <dbReference type="EMBL" id="MBE1604776.1"/>
    </source>
</evidence>
<accession>A0A927MQ16</accession>
<dbReference type="RefSeq" id="WP_192749245.1">
    <property type="nucleotide sequence ID" value="NZ_BAABJL010000114.1"/>
</dbReference>